<reference evidence="1" key="2">
    <citation type="journal article" date="2015" name="Data Brief">
        <title>Shoot transcriptome of the giant reed, Arundo donax.</title>
        <authorList>
            <person name="Barrero R.A."/>
            <person name="Guerrero F.D."/>
            <person name="Moolhuijzen P."/>
            <person name="Goolsby J.A."/>
            <person name="Tidwell J."/>
            <person name="Bellgard S.E."/>
            <person name="Bellgard M.I."/>
        </authorList>
    </citation>
    <scope>NUCLEOTIDE SEQUENCE</scope>
    <source>
        <tissue evidence="1">Shoot tissue taken approximately 20 cm above the soil surface</tissue>
    </source>
</reference>
<name>A0A0A9BXS5_ARUDO</name>
<dbReference type="AlphaFoldDB" id="A0A0A9BXS5"/>
<evidence type="ECO:0000313" key="1">
    <source>
        <dbReference type="EMBL" id="JAD67018.1"/>
    </source>
</evidence>
<proteinExistence type="predicted"/>
<sequence length="33" mass="4064">MAILLKFINNCTVYFPQKRNYWRFRLISCAICH</sequence>
<protein>
    <submittedName>
        <fullName evidence="1">Uncharacterized protein</fullName>
    </submittedName>
</protein>
<organism evidence="1">
    <name type="scientific">Arundo donax</name>
    <name type="common">Giant reed</name>
    <name type="synonym">Donax arundinaceus</name>
    <dbReference type="NCBI Taxonomy" id="35708"/>
    <lineage>
        <taxon>Eukaryota</taxon>
        <taxon>Viridiplantae</taxon>
        <taxon>Streptophyta</taxon>
        <taxon>Embryophyta</taxon>
        <taxon>Tracheophyta</taxon>
        <taxon>Spermatophyta</taxon>
        <taxon>Magnoliopsida</taxon>
        <taxon>Liliopsida</taxon>
        <taxon>Poales</taxon>
        <taxon>Poaceae</taxon>
        <taxon>PACMAD clade</taxon>
        <taxon>Arundinoideae</taxon>
        <taxon>Arundineae</taxon>
        <taxon>Arundo</taxon>
    </lineage>
</organism>
<dbReference type="EMBL" id="GBRH01230877">
    <property type="protein sequence ID" value="JAD67018.1"/>
    <property type="molecule type" value="Transcribed_RNA"/>
</dbReference>
<reference evidence="1" key="1">
    <citation type="submission" date="2014-09" db="EMBL/GenBank/DDBJ databases">
        <authorList>
            <person name="Magalhaes I.L.F."/>
            <person name="Oliveira U."/>
            <person name="Santos F.R."/>
            <person name="Vidigal T.H.D.A."/>
            <person name="Brescovit A.D."/>
            <person name="Santos A.J."/>
        </authorList>
    </citation>
    <scope>NUCLEOTIDE SEQUENCE</scope>
    <source>
        <tissue evidence="1">Shoot tissue taken approximately 20 cm above the soil surface</tissue>
    </source>
</reference>
<accession>A0A0A9BXS5</accession>